<feature type="compositionally biased region" description="Low complexity" evidence="1">
    <location>
        <begin position="17"/>
        <end position="29"/>
    </location>
</feature>
<sequence length="98" mass="10306">MAQANSHSLFESEETAEAQPPAASVEAAATGDSDIVVLGDALARLDKALSRLERAAVLSSPAESELAELRLKHASMRSQVGGALKQLDTLLENLQAKH</sequence>
<evidence type="ECO:0000313" key="2">
    <source>
        <dbReference type="EMBL" id="GGD76770.1"/>
    </source>
</evidence>
<gene>
    <name evidence="2" type="ORF">GCM10010990_28090</name>
</gene>
<evidence type="ECO:0000256" key="1">
    <source>
        <dbReference type="SAM" id="MobiDB-lite"/>
    </source>
</evidence>
<dbReference type="AlphaFoldDB" id="A0A917DW29"/>
<feature type="region of interest" description="Disordered" evidence="1">
    <location>
        <begin position="1"/>
        <end position="29"/>
    </location>
</feature>
<accession>A0A917DW29</accession>
<dbReference type="EMBL" id="BMIP01000006">
    <property type="protein sequence ID" value="GGD76770.1"/>
    <property type="molecule type" value="Genomic_DNA"/>
</dbReference>
<proteinExistence type="predicted"/>
<reference evidence="2" key="2">
    <citation type="submission" date="2020-09" db="EMBL/GenBank/DDBJ databases">
        <authorList>
            <person name="Sun Q."/>
            <person name="Zhou Y."/>
        </authorList>
    </citation>
    <scope>NUCLEOTIDE SEQUENCE</scope>
    <source>
        <strain evidence="2">CGMCC 1.15360</strain>
    </source>
</reference>
<reference evidence="2" key="1">
    <citation type="journal article" date="2014" name="Int. J. Syst. Evol. Microbiol.">
        <title>Complete genome sequence of Corynebacterium casei LMG S-19264T (=DSM 44701T), isolated from a smear-ripened cheese.</title>
        <authorList>
            <consortium name="US DOE Joint Genome Institute (JGI-PGF)"/>
            <person name="Walter F."/>
            <person name="Albersmeier A."/>
            <person name="Kalinowski J."/>
            <person name="Ruckert C."/>
        </authorList>
    </citation>
    <scope>NUCLEOTIDE SEQUENCE</scope>
    <source>
        <strain evidence="2">CGMCC 1.15360</strain>
    </source>
</reference>
<protein>
    <submittedName>
        <fullName evidence="2">Uncharacterized protein</fullName>
    </submittedName>
</protein>
<dbReference type="RefSeq" id="WP_066770392.1">
    <property type="nucleotide sequence ID" value="NZ_BMIP01000006.1"/>
</dbReference>
<comment type="caution">
    <text evidence="2">The sequence shown here is derived from an EMBL/GenBank/DDBJ whole genome shotgun (WGS) entry which is preliminary data.</text>
</comment>
<evidence type="ECO:0000313" key="3">
    <source>
        <dbReference type="Proteomes" id="UP000612349"/>
    </source>
</evidence>
<organism evidence="2 3">
    <name type="scientific">Croceicoccus mobilis</name>
    <dbReference type="NCBI Taxonomy" id="1703339"/>
    <lineage>
        <taxon>Bacteria</taxon>
        <taxon>Pseudomonadati</taxon>
        <taxon>Pseudomonadota</taxon>
        <taxon>Alphaproteobacteria</taxon>
        <taxon>Sphingomonadales</taxon>
        <taxon>Erythrobacteraceae</taxon>
        <taxon>Croceicoccus</taxon>
    </lineage>
</organism>
<name>A0A917DW29_9SPHN</name>
<keyword evidence="3" id="KW-1185">Reference proteome</keyword>
<dbReference type="Proteomes" id="UP000612349">
    <property type="component" value="Unassembled WGS sequence"/>
</dbReference>